<evidence type="ECO:0000313" key="9">
    <source>
        <dbReference type="Proteomes" id="UP000652219"/>
    </source>
</evidence>
<keyword evidence="6" id="KW-0539">Nucleus</keyword>
<dbReference type="Pfam" id="PF00172">
    <property type="entry name" value="Zn_clus"/>
    <property type="match status" value="1"/>
</dbReference>
<reference evidence="8 9" key="1">
    <citation type="journal article" date="2020" name="Phytopathology">
        <title>Genome Sequence Resources of Colletotrichum truncatum, C. plurivorum, C. musicola, and C. sojae: Four Species Pathogenic to Soybean (Glycine max).</title>
        <authorList>
            <person name="Rogerio F."/>
            <person name="Boufleur T.R."/>
            <person name="Ciampi-Guillardi M."/>
            <person name="Sukno S.A."/>
            <person name="Thon M.R."/>
            <person name="Massola Junior N.S."/>
            <person name="Baroncelli R."/>
        </authorList>
    </citation>
    <scope>NUCLEOTIDE SEQUENCE [LARGE SCALE GENOMIC DNA]</scope>
    <source>
        <strain evidence="8 9">LFN0009</strain>
    </source>
</reference>
<proteinExistence type="predicted"/>
<dbReference type="PANTHER" id="PTHR36206">
    <property type="entry name" value="ASPERCRYPTIN BIOSYNTHESIS CLUSTER-SPECIFIC TRANSCRIPTION REGULATOR ATNN-RELATED"/>
    <property type="match status" value="1"/>
</dbReference>
<comment type="caution">
    <text evidence="8">The sequence shown here is derived from an EMBL/GenBank/DDBJ whole genome shotgun (WGS) entry which is preliminary data.</text>
</comment>
<dbReference type="EMBL" id="WIGN01000051">
    <property type="protein sequence ID" value="KAF6813640.1"/>
    <property type="molecule type" value="Genomic_DNA"/>
</dbReference>
<dbReference type="PROSITE" id="PS00463">
    <property type="entry name" value="ZN2_CY6_FUNGAL_1"/>
    <property type="match status" value="1"/>
</dbReference>
<gene>
    <name evidence="8" type="ORF">CSOJ01_04524</name>
</gene>
<keyword evidence="2" id="KW-0862">Zinc</keyword>
<evidence type="ECO:0000256" key="3">
    <source>
        <dbReference type="ARBA" id="ARBA00023015"/>
    </source>
</evidence>
<keyword evidence="1" id="KW-0479">Metal-binding</keyword>
<protein>
    <submittedName>
        <fullName evidence="8">C6 zinc finger domain protein</fullName>
    </submittedName>
</protein>
<evidence type="ECO:0000256" key="1">
    <source>
        <dbReference type="ARBA" id="ARBA00022723"/>
    </source>
</evidence>
<evidence type="ECO:0000256" key="6">
    <source>
        <dbReference type="ARBA" id="ARBA00023242"/>
    </source>
</evidence>
<organism evidence="8 9">
    <name type="scientific">Colletotrichum sojae</name>
    <dbReference type="NCBI Taxonomy" id="2175907"/>
    <lineage>
        <taxon>Eukaryota</taxon>
        <taxon>Fungi</taxon>
        <taxon>Dikarya</taxon>
        <taxon>Ascomycota</taxon>
        <taxon>Pezizomycotina</taxon>
        <taxon>Sordariomycetes</taxon>
        <taxon>Hypocreomycetidae</taxon>
        <taxon>Glomerellales</taxon>
        <taxon>Glomerellaceae</taxon>
        <taxon>Colletotrichum</taxon>
        <taxon>Colletotrichum orchidearum species complex</taxon>
    </lineage>
</organism>
<dbReference type="GO" id="GO:0003677">
    <property type="term" value="F:DNA binding"/>
    <property type="evidence" value="ECO:0007669"/>
    <property type="project" value="UniProtKB-KW"/>
</dbReference>
<dbReference type="Gene3D" id="4.10.240.10">
    <property type="entry name" value="Zn(2)-C6 fungal-type DNA-binding domain"/>
    <property type="match status" value="1"/>
</dbReference>
<evidence type="ECO:0000256" key="4">
    <source>
        <dbReference type="ARBA" id="ARBA00023125"/>
    </source>
</evidence>
<keyword evidence="5" id="KW-0804">Transcription</keyword>
<dbReference type="InterPro" id="IPR036864">
    <property type="entry name" value="Zn2-C6_fun-type_DNA-bd_sf"/>
</dbReference>
<dbReference type="CDD" id="cd00067">
    <property type="entry name" value="GAL4"/>
    <property type="match status" value="1"/>
</dbReference>
<evidence type="ECO:0000256" key="5">
    <source>
        <dbReference type="ARBA" id="ARBA00023163"/>
    </source>
</evidence>
<dbReference type="GO" id="GO:0008270">
    <property type="term" value="F:zinc ion binding"/>
    <property type="evidence" value="ECO:0007669"/>
    <property type="project" value="InterPro"/>
</dbReference>
<evidence type="ECO:0000256" key="2">
    <source>
        <dbReference type="ARBA" id="ARBA00022833"/>
    </source>
</evidence>
<dbReference type="PANTHER" id="PTHR36206:SF12">
    <property type="entry name" value="ASPERCRYPTIN BIOSYNTHESIS CLUSTER-SPECIFIC TRANSCRIPTION REGULATOR ATNN-RELATED"/>
    <property type="match status" value="1"/>
</dbReference>
<accession>A0A8H6JIH2</accession>
<keyword evidence="3" id="KW-0805">Transcription regulation</keyword>
<feature type="domain" description="Zn(2)-C6 fungal-type" evidence="7">
    <location>
        <begin position="34"/>
        <end position="62"/>
    </location>
</feature>
<keyword evidence="4" id="KW-0238">DNA-binding</keyword>
<evidence type="ECO:0000313" key="8">
    <source>
        <dbReference type="EMBL" id="KAF6813640.1"/>
    </source>
</evidence>
<dbReference type="InterPro" id="IPR052360">
    <property type="entry name" value="Transcr_Regulatory_Proteins"/>
</dbReference>
<dbReference type="SUPFAM" id="SSF57701">
    <property type="entry name" value="Zn2/Cys6 DNA-binding domain"/>
    <property type="match status" value="1"/>
</dbReference>
<keyword evidence="9" id="KW-1185">Reference proteome</keyword>
<dbReference type="GO" id="GO:0000981">
    <property type="term" value="F:DNA-binding transcription factor activity, RNA polymerase II-specific"/>
    <property type="evidence" value="ECO:0007669"/>
    <property type="project" value="InterPro"/>
</dbReference>
<dbReference type="AlphaFoldDB" id="A0A8H6JIH2"/>
<dbReference type="SMART" id="SM00066">
    <property type="entry name" value="GAL4"/>
    <property type="match status" value="1"/>
</dbReference>
<dbReference type="InterPro" id="IPR001138">
    <property type="entry name" value="Zn2Cys6_DnaBD"/>
</dbReference>
<evidence type="ECO:0000259" key="7">
    <source>
        <dbReference type="PROSITE" id="PS50048"/>
    </source>
</evidence>
<sequence length="556" mass="62048">MSLAGINILTFAVPNWPRNAGPSTRASKPKVRTGCVTCKKRRVKCDESKPACGNCAKRRIPCEGYHQHEPRPKGGNQKKTVQHLPGRTAGVRVLMEPTCERLVFGNQAQKDHFDAWLTFAGDALIFPSELITGLIPRIARSDPAVRSAASAIGAAALGASTREQRLLGRGPHYTDALAHYNRALRLTAATPATEDALPGVLMSCLLFFVFEALQGDRRAALTHVNHGYGILDQYERRAGGDHKRRTPLIDALVADFQRLTMQSWSHNGDHPEETTDRVPWCCRGIKRRYMVDEMPDAFSNLDEAHRWWEITQHHVVHHAPLIIGFRVEGTGGSKSSGAFPADQPLPIPADPVKGCQRFIERWRQRFLPLAEAIGTPTKTRDRLKMLGLRMHSTYLSIPVRTGNYTDPEALASLTPAFREVVSLGEEFLEIQQQQRRPGVGEEVFTMDSSSPTWPLGAAAMMCADGEVRADATELLRDFPRRDGLWDTQAFLMMMEQFQGAKEAIERQVGGWEEEAPSQHVFDFEVVYDERSVSWVKVVDDPAAVGRDALEYKIELP</sequence>
<dbReference type="PROSITE" id="PS50048">
    <property type="entry name" value="ZN2_CY6_FUNGAL_2"/>
    <property type="match status" value="1"/>
</dbReference>
<name>A0A8H6JIH2_9PEZI</name>
<dbReference type="Proteomes" id="UP000652219">
    <property type="component" value="Unassembled WGS sequence"/>
</dbReference>